<dbReference type="AlphaFoldDB" id="A0A6C0LLN4"/>
<organism evidence="2">
    <name type="scientific">viral metagenome</name>
    <dbReference type="NCBI Taxonomy" id="1070528"/>
    <lineage>
        <taxon>unclassified sequences</taxon>
        <taxon>metagenomes</taxon>
        <taxon>organismal metagenomes</taxon>
    </lineage>
</organism>
<evidence type="ECO:0000313" key="2">
    <source>
        <dbReference type="EMBL" id="QHU30895.1"/>
    </source>
</evidence>
<feature type="transmembrane region" description="Helical" evidence="1">
    <location>
        <begin position="101"/>
        <end position="119"/>
    </location>
</feature>
<dbReference type="EMBL" id="MN740521">
    <property type="protein sequence ID" value="QHU30895.1"/>
    <property type="molecule type" value="Genomic_DNA"/>
</dbReference>
<accession>A0A6C0LLN4</accession>
<protein>
    <submittedName>
        <fullName evidence="2">Uncharacterized protein</fullName>
    </submittedName>
</protein>
<evidence type="ECO:0000256" key="1">
    <source>
        <dbReference type="SAM" id="Phobius"/>
    </source>
</evidence>
<keyword evidence="1" id="KW-1133">Transmembrane helix</keyword>
<reference evidence="2" key="1">
    <citation type="journal article" date="2020" name="Nature">
        <title>Giant virus diversity and host interactions through global metagenomics.</title>
        <authorList>
            <person name="Schulz F."/>
            <person name="Roux S."/>
            <person name="Paez-Espino D."/>
            <person name="Jungbluth S."/>
            <person name="Walsh D.A."/>
            <person name="Denef V.J."/>
            <person name="McMahon K.D."/>
            <person name="Konstantinidis K.T."/>
            <person name="Eloe-Fadrosh E.A."/>
            <person name="Kyrpides N.C."/>
            <person name="Woyke T."/>
        </authorList>
    </citation>
    <scope>NUCLEOTIDE SEQUENCE</scope>
    <source>
        <strain evidence="2">GVMAG-M-3300027892-73</strain>
    </source>
</reference>
<proteinExistence type="predicted"/>
<feature type="transmembrane region" description="Helical" evidence="1">
    <location>
        <begin position="59"/>
        <end position="81"/>
    </location>
</feature>
<keyword evidence="1" id="KW-0472">Membrane</keyword>
<name>A0A6C0LLN4_9ZZZZ</name>
<sequence>MDSTDDTKKGFFKYVFSYDSERIAEIQNLIQYALLTFIPVIILNKGISKFIPEVDDSKSSLEISAEILIQVITIFIGLFHINRMVGYIPTYSGVKYPDINVIYTVSVTLMFLLSLQTKVGEKANVLIDRLLDMWNGTDSKKAKKPTKGVYVNKQPITTRQPNNVATGQSYSDGTAINSLPSNEMTQNNAPNSLAPQQLPNYNNMFEKDTNPLVGASSPGSGGQEGFMEPMAANSVLGGGFGSSW</sequence>
<keyword evidence="1" id="KW-0812">Transmembrane</keyword>